<dbReference type="OrthoDB" id="9770329at2"/>
<name>A0A1I6GXT7_9GAMM</name>
<keyword evidence="3 8" id="KW-1133">Transmembrane helix</keyword>
<feature type="compositionally biased region" description="Basic and acidic residues" evidence="7">
    <location>
        <begin position="304"/>
        <end position="328"/>
    </location>
</feature>
<dbReference type="EMBL" id="FOYV01000001">
    <property type="protein sequence ID" value="SFR46881.1"/>
    <property type="molecule type" value="Genomic_DNA"/>
</dbReference>
<evidence type="ECO:0000256" key="8">
    <source>
        <dbReference type="SAM" id="Phobius"/>
    </source>
</evidence>
<protein>
    <submittedName>
        <fullName evidence="10">Sterol desaturase/sphingolipid hydroxylase, fatty acid hydroxylase superfamily</fullName>
    </submittedName>
</protein>
<dbReference type="GO" id="GO:0016020">
    <property type="term" value="C:membrane"/>
    <property type="evidence" value="ECO:0007669"/>
    <property type="project" value="GOC"/>
</dbReference>
<dbReference type="AlphaFoldDB" id="A0A1I6GXT7"/>
<evidence type="ECO:0000313" key="11">
    <source>
        <dbReference type="Proteomes" id="UP000199290"/>
    </source>
</evidence>
<dbReference type="GO" id="GO:0006643">
    <property type="term" value="P:membrane lipid metabolic process"/>
    <property type="evidence" value="ECO:0007669"/>
    <property type="project" value="TreeGrafter"/>
</dbReference>
<dbReference type="GO" id="GO:0012505">
    <property type="term" value="C:endomembrane system"/>
    <property type="evidence" value="ECO:0007669"/>
    <property type="project" value="UniProtKB-SubCell"/>
</dbReference>
<keyword evidence="6 8" id="KW-0472">Membrane</keyword>
<evidence type="ECO:0000256" key="7">
    <source>
        <dbReference type="SAM" id="MobiDB-lite"/>
    </source>
</evidence>
<keyword evidence="2 8" id="KW-0812">Transmembrane</keyword>
<evidence type="ECO:0000256" key="4">
    <source>
        <dbReference type="ARBA" id="ARBA00023002"/>
    </source>
</evidence>
<evidence type="ECO:0000256" key="3">
    <source>
        <dbReference type="ARBA" id="ARBA00022989"/>
    </source>
</evidence>
<keyword evidence="4" id="KW-0560">Oxidoreductase</keyword>
<keyword evidence="5" id="KW-0443">Lipid metabolism</keyword>
<gene>
    <name evidence="10" type="ORF">SAMN04488073_1724</name>
</gene>
<dbReference type="RefSeq" id="WP_091988297.1">
    <property type="nucleotide sequence ID" value="NZ_FOYV01000001.1"/>
</dbReference>
<feature type="region of interest" description="Disordered" evidence="7">
    <location>
        <begin position="301"/>
        <end position="328"/>
    </location>
</feature>
<dbReference type="GO" id="GO:0005506">
    <property type="term" value="F:iron ion binding"/>
    <property type="evidence" value="ECO:0007669"/>
    <property type="project" value="InterPro"/>
</dbReference>
<evidence type="ECO:0000256" key="1">
    <source>
        <dbReference type="ARBA" id="ARBA00004127"/>
    </source>
</evidence>
<dbReference type="PANTHER" id="PTHR21624:SF1">
    <property type="entry name" value="ALKYLGLYCEROL MONOOXYGENASE"/>
    <property type="match status" value="1"/>
</dbReference>
<feature type="transmembrane region" description="Helical" evidence="8">
    <location>
        <begin position="105"/>
        <end position="124"/>
    </location>
</feature>
<feature type="domain" description="Fatty acid hydroxylase" evidence="9">
    <location>
        <begin position="111"/>
        <end position="245"/>
    </location>
</feature>
<proteinExistence type="predicted"/>
<dbReference type="Pfam" id="PF04116">
    <property type="entry name" value="FA_hydroxylase"/>
    <property type="match status" value="1"/>
</dbReference>
<dbReference type="GO" id="GO:0008610">
    <property type="term" value="P:lipid biosynthetic process"/>
    <property type="evidence" value="ECO:0007669"/>
    <property type="project" value="InterPro"/>
</dbReference>
<dbReference type="GO" id="GO:0050479">
    <property type="term" value="F:glyceryl-ether monooxygenase activity"/>
    <property type="evidence" value="ECO:0007669"/>
    <property type="project" value="TreeGrafter"/>
</dbReference>
<feature type="transmembrane region" description="Helical" evidence="8">
    <location>
        <begin position="165"/>
        <end position="194"/>
    </location>
</feature>
<evidence type="ECO:0000259" key="9">
    <source>
        <dbReference type="Pfam" id="PF04116"/>
    </source>
</evidence>
<accession>A0A1I6GXT7</accession>
<dbReference type="STRING" id="375760.SAMN04488073_1724"/>
<dbReference type="InterPro" id="IPR051689">
    <property type="entry name" value="Sterol_desaturase/TMEM195"/>
</dbReference>
<dbReference type="Proteomes" id="UP000199290">
    <property type="component" value="Unassembled WGS sequence"/>
</dbReference>
<feature type="transmembrane region" description="Helical" evidence="8">
    <location>
        <begin position="34"/>
        <end position="52"/>
    </location>
</feature>
<evidence type="ECO:0000256" key="5">
    <source>
        <dbReference type="ARBA" id="ARBA00023098"/>
    </source>
</evidence>
<keyword evidence="11" id="KW-1185">Reference proteome</keyword>
<feature type="transmembrane region" description="Helical" evidence="8">
    <location>
        <begin position="73"/>
        <end position="93"/>
    </location>
</feature>
<dbReference type="InterPro" id="IPR006694">
    <property type="entry name" value="Fatty_acid_hydroxylase"/>
</dbReference>
<organism evidence="10 11">
    <name type="scientific">Marinobacter gudaonensis</name>
    <dbReference type="NCBI Taxonomy" id="375760"/>
    <lineage>
        <taxon>Bacteria</taxon>
        <taxon>Pseudomonadati</taxon>
        <taxon>Pseudomonadota</taxon>
        <taxon>Gammaproteobacteria</taxon>
        <taxon>Pseudomonadales</taxon>
        <taxon>Marinobacteraceae</taxon>
        <taxon>Marinobacter</taxon>
    </lineage>
</organism>
<reference evidence="11" key="1">
    <citation type="submission" date="2016-10" db="EMBL/GenBank/DDBJ databases">
        <authorList>
            <person name="Varghese N."/>
            <person name="Submissions S."/>
        </authorList>
    </citation>
    <scope>NUCLEOTIDE SEQUENCE [LARGE SCALE GENOMIC DNA]</scope>
    <source>
        <strain evidence="11">CGMCC 1.6294</strain>
    </source>
</reference>
<sequence>MALTDMMLAVLEDSGLLSLWQWAAPWLALDERQLIFVIATPLFIAVTLWEYLRIRHNPCLMDAREAVRNFALGAGYQITELLFAGIIAFPVYALCYHYRLLDLELNGLTAFLTFLGVDFCFYWMHRASHRVRWFWAAHVVHHSSERMNFSTAMRQNATNIFNGMWVFYLPMALIGFNPVWIGVAYALSLVYQFFIHTTLVGKLPAWVEAIFNTPSHHRVHHGRNPGYIDRNYGGTLIIWDRLFGTFVDEKAQEPPVYGITRPVDSTNLIVLWTHEYVDLFRDMARPGGLWSRLTHLWKPPEWQRPAKDDNNKEPGGYDRHTPTESGHP</sequence>
<evidence type="ECO:0000256" key="2">
    <source>
        <dbReference type="ARBA" id="ARBA00022692"/>
    </source>
</evidence>
<evidence type="ECO:0000313" key="10">
    <source>
        <dbReference type="EMBL" id="SFR46881.1"/>
    </source>
</evidence>
<comment type="subcellular location">
    <subcellularLocation>
        <location evidence="1">Endomembrane system</location>
        <topology evidence="1">Multi-pass membrane protein</topology>
    </subcellularLocation>
</comment>
<evidence type="ECO:0000256" key="6">
    <source>
        <dbReference type="ARBA" id="ARBA00023136"/>
    </source>
</evidence>
<dbReference type="PANTHER" id="PTHR21624">
    <property type="entry name" value="STEROL DESATURASE-RELATED PROTEIN"/>
    <property type="match status" value="1"/>
</dbReference>